<evidence type="ECO:0000313" key="3">
    <source>
        <dbReference type="Proteomes" id="UP000466442"/>
    </source>
</evidence>
<reference evidence="2" key="1">
    <citation type="journal article" date="2021" name="Mol. Ecol. Resour.">
        <title>Apolygus lucorum genome provides insights into omnivorousness and mesophyll feeding.</title>
        <authorList>
            <person name="Liu Y."/>
            <person name="Liu H."/>
            <person name="Wang H."/>
            <person name="Huang T."/>
            <person name="Liu B."/>
            <person name="Yang B."/>
            <person name="Yin L."/>
            <person name="Li B."/>
            <person name="Zhang Y."/>
            <person name="Zhang S."/>
            <person name="Jiang F."/>
            <person name="Zhang X."/>
            <person name="Ren Y."/>
            <person name="Wang B."/>
            <person name="Wang S."/>
            <person name="Lu Y."/>
            <person name="Wu K."/>
            <person name="Fan W."/>
            <person name="Wang G."/>
        </authorList>
    </citation>
    <scope>NUCLEOTIDE SEQUENCE</scope>
    <source>
        <strain evidence="2">12Hb</strain>
    </source>
</reference>
<feature type="compositionally biased region" description="Pro residues" evidence="1">
    <location>
        <begin position="136"/>
        <end position="150"/>
    </location>
</feature>
<dbReference type="Proteomes" id="UP000466442">
    <property type="component" value="Linkage Group LG9"/>
</dbReference>
<dbReference type="EMBL" id="WIXP02000009">
    <property type="protein sequence ID" value="KAF6205032.1"/>
    <property type="molecule type" value="Genomic_DNA"/>
</dbReference>
<protein>
    <submittedName>
        <fullName evidence="2">Uncharacterized protein</fullName>
    </submittedName>
</protein>
<gene>
    <name evidence="2" type="ORF">GE061_019199</name>
</gene>
<proteinExistence type="predicted"/>
<organism evidence="2 3">
    <name type="scientific">Apolygus lucorum</name>
    <name type="common">Small green plant bug</name>
    <name type="synonym">Lygocoris lucorum</name>
    <dbReference type="NCBI Taxonomy" id="248454"/>
    <lineage>
        <taxon>Eukaryota</taxon>
        <taxon>Metazoa</taxon>
        <taxon>Ecdysozoa</taxon>
        <taxon>Arthropoda</taxon>
        <taxon>Hexapoda</taxon>
        <taxon>Insecta</taxon>
        <taxon>Pterygota</taxon>
        <taxon>Neoptera</taxon>
        <taxon>Paraneoptera</taxon>
        <taxon>Hemiptera</taxon>
        <taxon>Heteroptera</taxon>
        <taxon>Panheteroptera</taxon>
        <taxon>Cimicomorpha</taxon>
        <taxon>Miridae</taxon>
        <taxon>Mirini</taxon>
        <taxon>Apolygus</taxon>
    </lineage>
</organism>
<accession>A0A6A4JEQ5</accession>
<keyword evidence="3" id="KW-1185">Reference proteome</keyword>
<feature type="region of interest" description="Disordered" evidence="1">
    <location>
        <begin position="136"/>
        <end position="160"/>
    </location>
</feature>
<name>A0A6A4JEQ5_APOLU</name>
<feature type="compositionally biased region" description="Pro residues" evidence="1">
    <location>
        <begin position="42"/>
        <end position="52"/>
    </location>
</feature>
<dbReference type="AlphaFoldDB" id="A0A6A4JEQ5"/>
<evidence type="ECO:0000256" key="1">
    <source>
        <dbReference type="SAM" id="MobiDB-lite"/>
    </source>
</evidence>
<sequence length="191" mass="21057">MDSMDFDAVCGAAAPTLTNLTKGRPRRRTKCGPPTTAQPARPICPPAPPPRHPSTRLSCAPAPRDYYANVPMSCPPMSAQGMCPPQTPRRVMVPPNFYIPPPPPGSPPPFSEYVREAVRGRPPAPMPRAQAMCRPPMPLPKPEGLPPCPPEVQQRRGRNPARYMRKRFREGMACVQGRRRSPSPPYYANLC</sequence>
<comment type="caution">
    <text evidence="2">The sequence shown here is derived from an EMBL/GenBank/DDBJ whole genome shotgun (WGS) entry which is preliminary data.</text>
</comment>
<feature type="region of interest" description="Disordered" evidence="1">
    <location>
        <begin position="22"/>
        <end position="56"/>
    </location>
</feature>
<evidence type="ECO:0000313" key="2">
    <source>
        <dbReference type="EMBL" id="KAF6205032.1"/>
    </source>
</evidence>